<feature type="domain" description="DUF3592" evidence="2">
    <location>
        <begin position="61"/>
        <end position="117"/>
    </location>
</feature>
<dbReference type="Proteomes" id="UP000003571">
    <property type="component" value="Unassembled WGS sequence"/>
</dbReference>
<dbReference type="Pfam" id="PF12158">
    <property type="entry name" value="DUF3592"/>
    <property type="match status" value="1"/>
</dbReference>
<comment type="caution">
    <text evidence="3">The sequence shown here is derived from an EMBL/GenBank/DDBJ whole genome shotgun (WGS) entry which is preliminary data.</text>
</comment>
<dbReference type="RefSeq" id="WP_002703238.1">
    <property type="nucleotide sequence ID" value="NZ_AGRW01000040.1"/>
</dbReference>
<dbReference type="eggNOG" id="ENOG5033JD8">
    <property type="taxonomic scope" value="Bacteria"/>
</dbReference>
<sequence>MRRTKQHGDPRLGAAIFIILGILSLVAGLVFFVVTRRKRKRCSAPVSAKVAENLFERSTIGTGSNKSSVSVYYPVFEFTFRGKKMRVKSNTGSYPPEYKIGDIEEIRVNPDNPQELVSGSGKIEVIVSAALIAFGLLFSGIGVLIALSI</sequence>
<evidence type="ECO:0000313" key="4">
    <source>
        <dbReference type="Proteomes" id="UP000003571"/>
    </source>
</evidence>
<feature type="transmembrane region" description="Helical" evidence="1">
    <location>
        <begin position="125"/>
        <end position="147"/>
    </location>
</feature>
<evidence type="ECO:0000259" key="2">
    <source>
        <dbReference type="Pfam" id="PF12158"/>
    </source>
</evidence>
<accession>H7EJ77</accession>
<keyword evidence="1" id="KW-0472">Membrane</keyword>
<dbReference type="AlphaFoldDB" id="H7EJ77"/>
<dbReference type="STRING" id="907348.TresaDRAFT_1838"/>
<organism evidence="3 4">
    <name type="scientific">Treponema saccharophilum DSM 2985</name>
    <dbReference type="NCBI Taxonomy" id="907348"/>
    <lineage>
        <taxon>Bacteria</taxon>
        <taxon>Pseudomonadati</taxon>
        <taxon>Spirochaetota</taxon>
        <taxon>Spirochaetia</taxon>
        <taxon>Spirochaetales</taxon>
        <taxon>Treponemataceae</taxon>
        <taxon>Treponema</taxon>
    </lineage>
</organism>
<gene>
    <name evidence="3" type="ORF">TresaDRAFT_1838</name>
</gene>
<proteinExistence type="predicted"/>
<evidence type="ECO:0000256" key="1">
    <source>
        <dbReference type="SAM" id="Phobius"/>
    </source>
</evidence>
<name>H7EJ77_9SPIR</name>
<feature type="transmembrane region" description="Helical" evidence="1">
    <location>
        <begin position="12"/>
        <end position="34"/>
    </location>
</feature>
<dbReference type="EMBL" id="AGRW01000040">
    <property type="protein sequence ID" value="EIC02391.1"/>
    <property type="molecule type" value="Genomic_DNA"/>
</dbReference>
<dbReference type="PATRIC" id="fig|907348.3.peg.894"/>
<dbReference type="OrthoDB" id="954824at2"/>
<keyword evidence="4" id="KW-1185">Reference proteome</keyword>
<evidence type="ECO:0000313" key="3">
    <source>
        <dbReference type="EMBL" id="EIC02391.1"/>
    </source>
</evidence>
<keyword evidence="1" id="KW-0812">Transmembrane</keyword>
<dbReference type="InterPro" id="IPR021994">
    <property type="entry name" value="DUF3592"/>
</dbReference>
<protein>
    <recommendedName>
        <fullName evidence="2">DUF3592 domain-containing protein</fullName>
    </recommendedName>
</protein>
<reference evidence="3 4" key="1">
    <citation type="submission" date="2011-09" db="EMBL/GenBank/DDBJ databases">
        <title>The draft genome of Treponema saccharophilum DSM 2985.</title>
        <authorList>
            <consortium name="US DOE Joint Genome Institute (JGI-PGF)"/>
            <person name="Lucas S."/>
            <person name="Copeland A."/>
            <person name="Lapidus A."/>
            <person name="Glavina del Rio T."/>
            <person name="Dalin E."/>
            <person name="Tice H."/>
            <person name="Bruce D."/>
            <person name="Goodwin L."/>
            <person name="Pitluck S."/>
            <person name="Peters L."/>
            <person name="Kyrpides N."/>
            <person name="Mavromatis K."/>
            <person name="Ivanova N."/>
            <person name="Markowitz V."/>
            <person name="Cheng J.-F."/>
            <person name="Hugenholtz P."/>
            <person name="Woyke T."/>
            <person name="Wu D."/>
            <person name="Gronow S."/>
            <person name="Wellnitz S."/>
            <person name="Brambilla E."/>
            <person name="Klenk H.-P."/>
            <person name="Eisen J.A."/>
        </authorList>
    </citation>
    <scope>NUCLEOTIDE SEQUENCE [LARGE SCALE GENOMIC DNA]</scope>
    <source>
        <strain evidence="3 4">DSM 2985</strain>
    </source>
</reference>
<keyword evidence="1" id="KW-1133">Transmembrane helix</keyword>